<evidence type="ECO:0000313" key="1">
    <source>
        <dbReference type="EMBL" id="BES85432.1"/>
    </source>
</evidence>
<dbReference type="RefSeq" id="WP_425606665.1">
    <property type="nucleotide sequence ID" value="NZ_AP028908.1"/>
</dbReference>
<dbReference type="AlphaFoldDB" id="A0AAN0KB54"/>
<name>A0AAN0KB54_9GAMM</name>
<dbReference type="EMBL" id="AP028908">
    <property type="protein sequence ID" value="BES85432.1"/>
    <property type="molecule type" value="Genomic_DNA"/>
</dbReference>
<protein>
    <recommendedName>
        <fullName evidence="3">Transposase</fullName>
    </recommendedName>
</protein>
<sequence length="93" mass="11075">MSGKRYPEEFKIEAIKQVVDLFSRHVIGWSIQPRTTKDIALKSHDLEGRISRRGNSHDNVVETVTNSNKRRETMRRFLLFKYDTSRYFLRRGC</sequence>
<keyword evidence="2" id="KW-1185">Reference proteome</keyword>
<gene>
    <name evidence="1" type="ORF">PEC302110_25290</name>
</gene>
<evidence type="ECO:0008006" key="3">
    <source>
        <dbReference type="Google" id="ProtNLM"/>
    </source>
</evidence>
<reference evidence="2" key="1">
    <citation type="journal article" date="2024" name="Int. J. Syst. Evol. Microbiol.">
        <title>Pectobacterium araliae sp. nov., a pathogen causing bacterial soft rot of Japanese angelica tree in Japan.</title>
        <authorList>
            <person name="Sawada H."/>
            <person name="Someya N."/>
            <person name="Morohoshi T."/>
            <person name="Ono M."/>
            <person name="Satou M."/>
        </authorList>
    </citation>
    <scope>NUCLEOTIDE SEQUENCE [LARGE SCALE GENOMIC DNA]</scope>
    <source>
        <strain evidence="2">MAFF 302110</strain>
    </source>
</reference>
<proteinExistence type="predicted"/>
<dbReference type="Proteomes" id="UP001377830">
    <property type="component" value="Chromosome"/>
</dbReference>
<dbReference type="KEGG" id="parl:PEC302110_25290"/>
<evidence type="ECO:0000313" key="2">
    <source>
        <dbReference type="Proteomes" id="UP001377830"/>
    </source>
</evidence>
<accession>A0AAN0KB54</accession>
<organism evidence="1 2">
    <name type="scientific">Pectobacterium araliae</name>
    <dbReference type="NCBI Taxonomy" id="3073862"/>
    <lineage>
        <taxon>Bacteria</taxon>
        <taxon>Pseudomonadati</taxon>
        <taxon>Pseudomonadota</taxon>
        <taxon>Gammaproteobacteria</taxon>
        <taxon>Enterobacterales</taxon>
        <taxon>Pectobacteriaceae</taxon>
        <taxon>Pectobacterium</taxon>
    </lineage>
</organism>